<dbReference type="InParanoid" id="E1ZDT6"/>
<protein>
    <submittedName>
        <fullName evidence="2">Uncharacterized protein</fullName>
    </submittedName>
</protein>
<reference evidence="2 3" key="1">
    <citation type="journal article" date="2010" name="Plant Cell">
        <title>The Chlorella variabilis NC64A genome reveals adaptation to photosymbiosis, coevolution with viruses, and cryptic sex.</title>
        <authorList>
            <person name="Blanc G."/>
            <person name="Duncan G."/>
            <person name="Agarkova I."/>
            <person name="Borodovsky M."/>
            <person name="Gurnon J."/>
            <person name="Kuo A."/>
            <person name="Lindquist E."/>
            <person name="Lucas S."/>
            <person name="Pangilinan J."/>
            <person name="Polle J."/>
            <person name="Salamov A."/>
            <person name="Terry A."/>
            <person name="Yamada T."/>
            <person name="Dunigan D.D."/>
            <person name="Grigoriev I.V."/>
            <person name="Claverie J.M."/>
            <person name="Van Etten J.L."/>
        </authorList>
    </citation>
    <scope>NUCLEOTIDE SEQUENCE [LARGE SCALE GENOMIC DNA]</scope>
    <source>
        <strain evidence="2 3">NC64A</strain>
    </source>
</reference>
<dbReference type="AlphaFoldDB" id="E1ZDT6"/>
<proteinExistence type="predicted"/>
<dbReference type="KEGG" id="cvr:CHLNCDRAFT_22680"/>
<sequence length="87" mass="9650">MPPVATRSRLSESWRAPPPTRASRHAACRNRIPPVGILVSAAANLRKQTCRLSQQDPACRNPGERRRQPAQADMPPVATRSRLSESR</sequence>
<feature type="region of interest" description="Disordered" evidence="1">
    <location>
        <begin position="51"/>
        <end position="87"/>
    </location>
</feature>
<gene>
    <name evidence="2" type="ORF">CHLNCDRAFT_22680</name>
</gene>
<organism evidence="3">
    <name type="scientific">Chlorella variabilis</name>
    <name type="common">Green alga</name>
    <dbReference type="NCBI Taxonomy" id="554065"/>
    <lineage>
        <taxon>Eukaryota</taxon>
        <taxon>Viridiplantae</taxon>
        <taxon>Chlorophyta</taxon>
        <taxon>core chlorophytes</taxon>
        <taxon>Trebouxiophyceae</taxon>
        <taxon>Chlorellales</taxon>
        <taxon>Chlorellaceae</taxon>
        <taxon>Chlorella clade</taxon>
        <taxon>Chlorella</taxon>
    </lineage>
</organism>
<dbReference type="Proteomes" id="UP000008141">
    <property type="component" value="Unassembled WGS sequence"/>
</dbReference>
<dbReference type="RefSeq" id="XP_005848183.1">
    <property type="nucleotide sequence ID" value="XM_005848121.1"/>
</dbReference>
<evidence type="ECO:0000256" key="1">
    <source>
        <dbReference type="SAM" id="MobiDB-lite"/>
    </source>
</evidence>
<evidence type="ECO:0000313" key="2">
    <source>
        <dbReference type="EMBL" id="EFN56081.1"/>
    </source>
</evidence>
<accession>E1ZDT6</accession>
<dbReference type="GeneID" id="17355486"/>
<name>E1ZDT6_CHLVA</name>
<dbReference type="EMBL" id="GL433843">
    <property type="protein sequence ID" value="EFN56081.1"/>
    <property type="molecule type" value="Genomic_DNA"/>
</dbReference>
<evidence type="ECO:0000313" key="3">
    <source>
        <dbReference type="Proteomes" id="UP000008141"/>
    </source>
</evidence>
<feature type="region of interest" description="Disordered" evidence="1">
    <location>
        <begin position="1"/>
        <end position="28"/>
    </location>
</feature>
<keyword evidence="3" id="KW-1185">Reference proteome</keyword>